<evidence type="ECO:0000256" key="7">
    <source>
        <dbReference type="SAM" id="Phobius"/>
    </source>
</evidence>
<accession>A0A9W6KI45</accession>
<comment type="subcellular location">
    <subcellularLocation>
        <location evidence="1">Cell membrane</location>
        <topology evidence="1">Multi-pass membrane protein</topology>
    </subcellularLocation>
</comment>
<dbReference type="GO" id="GO:0005886">
    <property type="term" value="C:plasma membrane"/>
    <property type="evidence" value="ECO:0007669"/>
    <property type="project" value="UniProtKB-SubCell"/>
</dbReference>
<evidence type="ECO:0000259" key="8">
    <source>
        <dbReference type="Pfam" id="PF19053"/>
    </source>
</evidence>
<dbReference type="AlphaFoldDB" id="A0A9W6KI45"/>
<feature type="transmembrane region" description="Helical" evidence="7">
    <location>
        <begin position="321"/>
        <end position="342"/>
    </location>
</feature>
<keyword evidence="5 7" id="KW-1133">Transmembrane helix</keyword>
<evidence type="ECO:0000313" key="9">
    <source>
        <dbReference type="EMBL" id="GLL00934.1"/>
    </source>
</evidence>
<comment type="caution">
    <text evidence="9">The sequence shown here is derived from an EMBL/GenBank/DDBJ whole genome shotgun (WGS) entry which is preliminary data.</text>
</comment>
<gene>
    <name evidence="9" type="ORF">GCM10017581_026750</name>
</gene>
<dbReference type="InterPro" id="IPR044049">
    <property type="entry name" value="EccD_transm"/>
</dbReference>
<feature type="transmembrane region" description="Helical" evidence="7">
    <location>
        <begin position="235"/>
        <end position="255"/>
    </location>
</feature>
<feature type="transmembrane region" description="Helical" evidence="7">
    <location>
        <begin position="374"/>
        <end position="394"/>
    </location>
</feature>
<dbReference type="Gene3D" id="3.10.20.90">
    <property type="entry name" value="Phosphatidylinositol 3-kinase Catalytic Subunit, Chain A, domain 1"/>
    <property type="match status" value="1"/>
</dbReference>
<dbReference type="InterPro" id="IPR024962">
    <property type="entry name" value="YukD-like"/>
</dbReference>
<keyword evidence="4 7" id="KW-0812">Transmembrane</keyword>
<proteinExistence type="inferred from homology"/>
<dbReference type="RefSeq" id="WP_261958748.1">
    <property type="nucleotide sequence ID" value="NZ_BAAAXA010000001.1"/>
</dbReference>
<evidence type="ECO:0000256" key="6">
    <source>
        <dbReference type="ARBA" id="ARBA00023136"/>
    </source>
</evidence>
<feature type="transmembrane region" description="Helical" evidence="7">
    <location>
        <begin position="210"/>
        <end position="228"/>
    </location>
</feature>
<reference evidence="9" key="2">
    <citation type="submission" date="2023-01" db="EMBL/GenBank/DDBJ databases">
        <authorList>
            <person name="Sun Q."/>
            <person name="Evtushenko L."/>
        </authorList>
    </citation>
    <scope>NUCLEOTIDE SEQUENCE</scope>
    <source>
        <strain evidence="9">VKM Ac-1321</strain>
    </source>
</reference>
<evidence type="ECO:0000256" key="2">
    <source>
        <dbReference type="ARBA" id="ARBA00006162"/>
    </source>
</evidence>
<feature type="transmembrane region" description="Helical" evidence="7">
    <location>
        <begin position="348"/>
        <end position="367"/>
    </location>
</feature>
<feature type="transmembrane region" description="Helical" evidence="7">
    <location>
        <begin position="123"/>
        <end position="141"/>
    </location>
</feature>
<feature type="transmembrane region" description="Helical" evidence="7">
    <location>
        <begin position="441"/>
        <end position="459"/>
    </location>
</feature>
<dbReference type="Pfam" id="PF08817">
    <property type="entry name" value="YukD"/>
    <property type="match status" value="1"/>
</dbReference>
<dbReference type="Proteomes" id="UP001143480">
    <property type="component" value="Unassembled WGS sequence"/>
</dbReference>
<evidence type="ECO:0000256" key="4">
    <source>
        <dbReference type="ARBA" id="ARBA00022692"/>
    </source>
</evidence>
<dbReference type="Pfam" id="PF19053">
    <property type="entry name" value="EccD"/>
    <property type="match status" value="1"/>
</dbReference>
<feature type="transmembrane region" description="Helical" evidence="7">
    <location>
        <begin position="400"/>
        <end position="420"/>
    </location>
</feature>
<reference evidence="9" key="1">
    <citation type="journal article" date="2014" name="Int. J. Syst. Evol. Microbiol.">
        <title>Complete genome sequence of Corynebacterium casei LMG S-19264T (=DSM 44701T), isolated from a smear-ripened cheese.</title>
        <authorList>
            <consortium name="US DOE Joint Genome Institute (JGI-PGF)"/>
            <person name="Walter F."/>
            <person name="Albersmeier A."/>
            <person name="Kalinowski J."/>
            <person name="Ruckert C."/>
        </authorList>
    </citation>
    <scope>NUCLEOTIDE SEQUENCE</scope>
    <source>
        <strain evidence="9">VKM Ac-1321</strain>
    </source>
</reference>
<evidence type="ECO:0000256" key="5">
    <source>
        <dbReference type="ARBA" id="ARBA00022989"/>
    </source>
</evidence>
<feature type="transmembrane region" description="Helical" evidence="7">
    <location>
        <begin position="178"/>
        <end position="198"/>
    </location>
</feature>
<keyword evidence="6 7" id="KW-0472">Membrane</keyword>
<dbReference type="EMBL" id="BSFP01000012">
    <property type="protein sequence ID" value="GLL00934.1"/>
    <property type="molecule type" value="Genomic_DNA"/>
</dbReference>
<feature type="transmembrane region" description="Helical" evidence="7">
    <location>
        <begin position="261"/>
        <end position="280"/>
    </location>
</feature>
<keyword evidence="10" id="KW-1185">Reference proteome</keyword>
<keyword evidence="3" id="KW-1003">Cell membrane</keyword>
<evidence type="ECO:0000256" key="1">
    <source>
        <dbReference type="ARBA" id="ARBA00004651"/>
    </source>
</evidence>
<comment type="similarity">
    <text evidence="2">Belongs to the EccD/Snm4 family.</text>
</comment>
<protein>
    <submittedName>
        <fullName evidence="9">Type VII secretion integral membrane protein EccD</fullName>
    </submittedName>
</protein>
<dbReference type="NCBIfam" id="TIGR03920">
    <property type="entry name" value="T7SS_EccD"/>
    <property type="match status" value="1"/>
</dbReference>
<evidence type="ECO:0000256" key="3">
    <source>
        <dbReference type="ARBA" id="ARBA00022475"/>
    </source>
</evidence>
<name>A0A9W6KI45_9ACTN</name>
<dbReference type="PIRSF" id="PIRSF017804">
    <property type="entry name" value="Secretion_EccD1"/>
    <property type="match status" value="1"/>
</dbReference>
<dbReference type="InterPro" id="IPR006707">
    <property type="entry name" value="T7SS_EccD"/>
</dbReference>
<feature type="transmembrane region" description="Helical" evidence="7">
    <location>
        <begin position="147"/>
        <end position="166"/>
    </location>
</feature>
<evidence type="ECO:0000313" key="10">
    <source>
        <dbReference type="Proteomes" id="UP001143480"/>
    </source>
</evidence>
<feature type="domain" description="EccD-like transmembrane" evidence="8">
    <location>
        <begin position="120"/>
        <end position="462"/>
    </location>
</feature>
<sequence>MPTVAGGGLSKVTIVAPQSRVDLALPADVPLADLLPTLLRYARPDLADEGVSNGGWVLSRLGSLPLDSSRTSAQLEIRDGELLYFTPRAQAAPEVVFDDVVDAVATGTQERGSRWQPANARRFALGLGVCALLAGALVALAAGPPQLPGALVGLVVGAALVLTGMITSRALADSRSGVAFGLVGIVYGGIGGLLVLAGDRSLTHLSAANVLIGGAAVAVFASIAAVAVADATPVFLAAAAAGVAICIGAAIDLVFGGSPAAGAAVVFALAFALLPATPMLSYRMARLPIPTVPTDPEELRADATTVDGQRVLERSRRADEFLTAMLGWVAAVGLGAAVVLAVSHAVPDLILCAVLALLLLIRARWFLGLGQRLPLLIAGSAALGAVALAGFLATSAMQRLTLVLGTLIVLAIISVGFGLAGAGRRISPVWARVLDILETTLIVSVVPLVLWVCNLYAWVRSLKA</sequence>
<organism evidence="9 10">
    <name type="scientific">Dactylosporangium matsuzakiense</name>
    <dbReference type="NCBI Taxonomy" id="53360"/>
    <lineage>
        <taxon>Bacteria</taxon>
        <taxon>Bacillati</taxon>
        <taxon>Actinomycetota</taxon>
        <taxon>Actinomycetes</taxon>
        <taxon>Micromonosporales</taxon>
        <taxon>Micromonosporaceae</taxon>
        <taxon>Dactylosporangium</taxon>
    </lineage>
</organism>